<dbReference type="CDD" id="cd08498">
    <property type="entry name" value="PBP2_NikA_DppA_OppA_like_2"/>
    <property type="match status" value="1"/>
</dbReference>
<comment type="similarity">
    <text evidence="2">Belongs to the bacterial solute-binding protein 5 family.</text>
</comment>
<dbReference type="Gene3D" id="3.10.105.10">
    <property type="entry name" value="Dipeptide-binding Protein, Domain 3"/>
    <property type="match status" value="1"/>
</dbReference>
<feature type="chain" id="PRO_5009942622" evidence="5">
    <location>
        <begin position="20"/>
        <end position="520"/>
    </location>
</feature>
<evidence type="ECO:0000256" key="4">
    <source>
        <dbReference type="ARBA" id="ARBA00022729"/>
    </source>
</evidence>
<evidence type="ECO:0000256" key="2">
    <source>
        <dbReference type="ARBA" id="ARBA00005695"/>
    </source>
</evidence>
<dbReference type="AlphaFoldDB" id="A0A1N7HMY7"/>
<name>A0A1N7HMY7_9RHOB</name>
<dbReference type="GO" id="GO:0043190">
    <property type="term" value="C:ATP-binding cassette (ABC) transporter complex"/>
    <property type="evidence" value="ECO:0007669"/>
    <property type="project" value="InterPro"/>
</dbReference>
<reference evidence="7 8" key="1">
    <citation type="submission" date="2017-01" db="EMBL/GenBank/DDBJ databases">
        <authorList>
            <person name="Mah S.A."/>
            <person name="Swanson W.J."/>
            <person name="Moy G.W."/>
            <person name="Vacquier V.D."/>
        </authorList>
    </citation>
    <scope>NUCLEOTIDE SEQUENCE [LARGE SCALE GENOMIC DNA]</scope>
    <source>
        <strain evidence="7 8">DSM 29590</strain>
    </source>
</reference>
<dbReference type="InterPro" id="IPR000914">
    <property type="entry name" value="SBP_5_dom"/>
</dbReference>
<evidence type="ECO:0000256" key="1">
    <source>
        <dbReference type="ARBA" id="ARBA00004418"/>
    </source>
</evidence>
<dbReference type="STRING" id="573024.SAMN05216208_3564"/>
<dbReference type="Proteomes" id="UP000186019">
    <property type="component" value="Unassembled WGS sequence"/>
</dbReference>
<dbReference type="GO" id="GO:0015833">
    <property type="term" value="P:peptide transport"/>
    <property type="evidence" value="ECO:0007669"/>
    <property type="project" value="TreeGrafter"/>
</dbReference>
<evidence type="ECO:0000313" key="8">
    <source>
        <dbReference type="Proteomes" id="UP000186019"/>
    </source>
</evidence>
<feature type="signal peptide" evidence="5">
    <location>
        <begin position="1"/>
        <end position="19"/>
    </location>
</feature>
<dbReference type="SUPFAM" id="SSF53850">
    <property type="entry name" value="Periplasmic binding protein-like II"/>
    <property type="match status" value="1"/>
</dbReference>
<evidence type="ECO:0000259" key="6">
    <source>
        <dbReference type="Pfam" id="PF00496"/>
    </source>
</evidence>
<comment type="subcellular location">
    <subcellularLocation>
        <location evidence="1">Periplasm</location>
    </subcellularLocation>
</comment>
<keyword evidence="8" id="KW-1185">Reference proteome</keyword>
<organism evidence="7 8">
    <name type="scientific">Roseovarius nanhaiticus</name>
    <dbReference type="NCBI Taxonomy" id="573024"/>
    <lineage>
        <taxon>Bacteria</taxon>
        <taxon>Pseudomonadati</taxon>
        <taxon>Pseudomonadota</taxon>
        <taxon>Alphaproteobacteria</taxon>
        <taxon>Rhodobacterales</taxon>
        <taxon>Roseobacteraceae</taxon>
        <taxon>Roseovarius</taxon>
    </lineage>
</organism>
<evidence type="ECO:0000313" key="7">
    <source>
        <dbReference type="EMBL" id="SIS26245.1"/>
    </source>
</evidence>
<dbReference type="InterPro" id="IPR039424">
    <property type="entry name" value="SBP_5"/>
</dbReference>
<dbReference type="PANTHER" id="PTHR30290:SF9">
    <property type="entry name" value="OLIGOPEPTIDE-BINDING PROTEIN APPA"/>
    <property type="match status" value="1"/>
</dbReference>
<gene>
    <name evidence="7" type="ORF">SAMN05421666_3493</name>
</gene>
<accession>A0A1N7HMY7</accession>
<dbReference type="PIRSF" id="PIRSF002741">
    <property type="entry name" value="MppA"/>
    <property type="match status" value="1"/>
</dbReference>
<keyword evidence="4 5" id="KW-0732">Signal</keyword>
<dbReference type="EMBL" id="FTNV01000006">
    <property type="protein sequence ID" value="SIS26245.1"/>
    <property type="molecule type" value="Genomic_DNA"/>
</dbReference>
<dbReference type="Gene3D" id="3.90.76.10">
    <property type="entry name" value="Dipeptide-binding Protein, Domain 1"/>
    <property type="match status" value="1"/>
</dbReference>
<sequence length="520" mass="56385">MTRLSNLLASTALAATALAAPLAAETVVGISVSPSSMDPQLGALGSDEAYYRHIYDPLILSNADLQPSPALITEWTVIDDTTWEMKLREGVKFHDGSDFDAQDVIATLERLPNVPGSDGLNAEKMSAIKEVEVLNPHLIRLHTEVPTPDLLTLLYTAFVISDELPEDVTTDMFNSGEAAIGTGPYQFVGWDRGQALRLKGNPDYWDGAPAADEVTMREMPDDSARVAALLAGDVDIIDGVPPLDVSRLKENDEISIVSGPSARTIFLQFNTVPEQAPMLTAKDGSALDTNPLRDVKVREAISLAVNQPLIIERIMEGLATPINQPVPSGFMGTDDTLGPVEYDPERAKALLAEAGYEDGFAMTLGCPNDRYVNDAKICQAVGQMLGAVGIDLTVDTMPKSVYFERMRAGEFPFFMLGWGNAQGNSGSMLRSVLVTKDAEAGFGSWNGGFSYPEGDEQLKMAEQLMDLEERDAELAKATRMFMDQHALIPLHAQNVIVALRGDMGYSTMPDEAFRAHNITK</sequence>
<feature type="domain" description="Solute-binding protein family 5" evidence="6">
    <location>
        <begin position="67"/>
        <end position="432"/>
    </location>
</feature>
<dbReference type="Gene3D" id="3.40.190.10">
    <property type="entry name" value="Periplasmic binding protein-like II"/>
    <property type="match status" value="1"/>
</dbReference>
<keyword evidence="3" id="KW-0813">Transport</keyword>
<dbReference type="GO" id="GO:0030288">
    <property type="term" value="C:outer membrane-bounded periplasmic space"/>
    <property type="evidence" value="ECO:0007669"/>
    <property type="project" value="UniProtKB-ARBA"/>
</dbReference>
<dbReference type="InterPro" id="IPR030678">
    <property type="entry name" value="Peptide/Ni-bd"/>
</dbReference>
<dbReference type="RefSeq" id="WP_076535577.1">
    <property type="nucleotide sequence ID" value="NZ_FOAC01000007.1"/>
</dbReference>
<protein>
    <submittedName>
        <fullName evidence="7">Peptide/nickel transport system substrate-binding protein</fullName>
    </submittedName>
</protein>
<dbReference type="PANTHER" id="PTHR30290">
    <property type="entry name" value="PERIPLASMIC BINDING COMPONENT OF ABC TRANSPORTER"/>
    <property type="match status" value="1"/>
</dbReference>
<dbReference type="GO" id="GO:1904680">
    <property type="term" value="F:peptide transmembrane transporter activity"/>
    <property type="evidence" value="ECO:0007669"/>
    <property type="project" value="TreeGrafter"/>
</dbReference>
<evidence type="ECO:0000256" key="3">
    <source>
        <dbReference type="ARBA" id="ARBA00022448"/>
    </source>
</evidence>
<proteinExistence type="inferred from homology"/>
<dbReference type="Pfam" id="PF00496">
    <property type="entry name" value="SBP_bac_5"/>
    <property type="match status" value="1"/>
</dbReference>
<evidence type="ECO:0000256" key="5">
    <source>
        <dbReference type="SAM" id="SignalP"/>
    </source>
</evidence>